<feature type="compositionally biased region" description="Low complexity" evidence="1">
    <location>
        <begin position="737"/>
        <end position="757"/>
    </location>
</feature>
<evidence type="ECO:0000313" key="3">
    <source>
        <dbReference type="EMBL" id="QBZ57073.1"/>
    </source>
</evidence>
<dbReference type="Pfam" id="PF06985">
    <property type="entry name" value="HET"/>
    <property type="match status" value="1"/>
</dbReference>
<name>A0A4P7N3Y6_PYROR</name>
<feature type="domain" description="Heterokaryon incompatibility" evidence="2">
    <location>
        <begin position="224"/>
        <end position="399"/>
    </location>
</feature>
<feature type="region of interest" description="Disordered" evidence="1">
    <location>
        <begin position="734"/>
        <end position="773"/>
    </location>
</feature>
<organism evidence="3 4">
    <name type="scientific">Pyricularia oryzae</name>
    <name type="common">Rice blast fungus</name>
    <name type="synonym">Magnaporthe oryzae</name>
    <dbReference type="NCBI Taxonomy" id="318829"/>
    <lineage>
        <taxon>Eukaryota</taxon>
        <taxon>Fungi</taxon>
        <taxon>Dikarya</taxon>
        <taxon>Ascomycota</taxon>
        <taxon>Pezizomycotina</taxon>
        <taxon>Sordariomycetes</taxon>
        <taxon>Sordariomycetidae</taxon>
        <taxon>Magnaporthales</taxon>
        <taxon>Pyriculariaceae</taxon>
        <taxon>Pyricularia</taxon>
    </lineage>
</organism>
<sequence>MLCSFCEGLSIEHLVELTAVEYRGGRFPDHAFYQHHATIEDLIESADNGCDFCQFIVACAEAMPSTRNLDETHSFLAFCQECEMRSTDVKIAIHGHHTNEDQTIEEVKLLDTLQIWFGPNPPYGYQEMEEYCHLEWPLDLTITVPRERALTVGGHRIGRNQLDPVLDSDINFDVARSWFAACCNEHSSCPPRSINKLPTRLVDVGEAPSWNVRLTQSQGQRGEYVALSHCWGGPIKLTLRRDNLASFLTSIPVAALPANFRDAIAITRKLGMRYIWIDSLCIIQDSEEDWIVESARMTDLYLNAAFTICASTSNASDCGILNQPRPVQKGIMENFPIPPQGHIRVFPRSNPDATTVALRVYRPVMGGGEDYPAWEREDETMRGVEFWGALSKRAWGLQEKILSPRRLVYGRQQIYWICVEGCQSSDGLPDCFLTASDLEYKPLMRHFHTPGLQDPAALSATETRKIQENYYDMVSIIYTARKLTYPSDKLPAFAGLAKKFHPLFGGAYLAGVWSHDIHRGITWYHSDGPWPHTPARPYRAPSWSWACADTVISFMFEVSNAGRSCHCLEYTRLEPLGYDIDYCDKSNPYGQIKHASLSVRGRTRILCRFRPSHSRMDEEEAPETVSVMSWFDDNNMMPSKFQMGDFEGRQCLVWTLPEEPVAEESDWRVYPSIPEKEFTILVVEASHSCFPRFDTEVLIHNASVTSASQRGEEQREAATVTSVSAEGNFERLRRVSTSENLSSSPNSPTSNSTSPESWVDGDTDSQNGGFWTEGEDELVDSGLEFLEHSGGDVAGSQIDGRGGQEEDEVRIECLILERDLDREDVAYIKVGLVSIFEPIRFLEDWEVNTLTLV</sequence>
<evidence type="ECO:0000256" key="1">
    <source>
        <dbReference type="SAM" id="MobiDB-lite"/>
    </source>
</evidence>
<protein>
    <recommendedName>
        <fullName evidence="2">Heterokaryon incompatibility domain-containing protein</fullName>
    </recommendedName>
</protein>
<dbReference type="PANTHER" id="PTHR33112">
    <property type="entry name" value="DOMAIN PROTEIN, PUTATIVE-RELATED"/>
    <property type="match status" value="1"/>
</dbReference>
<evidence type="ECO:0000313" key="4">
    <source>
        <dbReference type="Proteomes" id="UP000294847"/>
    </source>
</evidence>
<dbReference type="EMBL" id="CP034205">
    <property type="protein sequence ID" value="QBZ57073.1"/>
    <property type="molecule type" value="Genomic_DNA"/>
</dbReference>
<dbReference type="InterPro" id="IPR010730">
    <property type="entry name" value="HET"/>
</dbReference>
<gene>
    <name evidence="3" type="ORF">PoMZ_01994</name>
</gene>
<accession>A0A4P7N3Y6</accession>
<dbReference type="PANTHER" id="PTHR33112:SF16">
    <property type="entry name" value="HETEROKARYON INCOMPATIBILITY DOMAIN-CONTAINING PROTEIN"/>
    <property type="match status" value="1"/>
</dbReference>
<evidence type="ECO:0000259" key="2">
    <source>
        <dbReference type="Pfam" id="PF06985"/>
    </source>
</evidence>
<reference evidence="3 4" key="1">
    <citation type="journal article" date="2019" name="Mol. Biol. Evol.">
        <title>Blast fungal genomes show frequent chromosomal changes, gene gains and losses, and effector gene turnover.</title>
        <authorList>
            <person name="Gomez Luciano L.B."/>
            <person name="Jason Tsai I."/>
            <person name="Chuma I."/>
            <person name="Tosa Y."/>
            <person name="Chen Y.H."/>
            <person name="Li J.Y."/>
            <person name="Li M.Y."/>
            <person name="Jade Lu M.Y."/>
            <person name="Nakayashiki H."/>
            <person name="Li W.H."/>
        </authorList>
    </citation>
    <scope>NUCLEOTIDE SEQUENCE [LARGE SCALE GENOMIC DNA]</scope>
    <source>
        <strain evidence="3">MZ5-1-6</strain>
    </source>
</reference>
<proteinExistence type="predicted"/>
<dbReference type="AlphaFoldDB" id="A0A4P7N3Y6"/>
<dbReference type="Proteomes" id="UP000294847">
    <property type="component" value="Chromosome 2"/>
</dbReference>